<keyword evidence="1" id="KW-1133">Transmembrane helix</keyword>
<dbReference type="InterPro" id="IPR019634">
    <property type="entry name" value="Uncharacterised_Ycf49"/>
</dbReference>
<accession>A0A1Z5JK46</accession>
<feature type="transmembrane region" description="Helical" evidence="1">
    <location>
        <begin position="90"/>
        <end position="110"/>
    </location>
</feature>
<dbReference type="InParanoid" id="A0A1Z5JK46"/>
<evidence type="ECO:0000313" key="2">
    <source>
        <dbReference type="EMBL" id="GAX14168.1"/>
    </source>
</evidence>
<keyword evidence="1" id="KW-0812">Transmembrane</keyword>
<dbReference type="Pfam" id="PF12159">
    <property type="entry name" value="DUF3593"/>
    <property type="match status" value="1"/>
</dbReference>
<dbReference type="Pfam" id="PF10693">
    <property type="entry name" value="DUF2499"/>
    <property type="match status" value="1"/>
</dbReference>
<organism evidence="2 3">
    <name type="scientific">Fistulifera solaris</name>
    <name type="common">Oleaginous diatom</name>
    <dbReference type="NCBI Taxonomy" id="1519565"/>
    <lineage>
        <taxon>Eukaryota</taxon>
        <taxon>Sar</taxon>
        <taxon>Stramenopiles</taxon>
        <taxon>Ochrophyta</taxon>
        <taxon>Bacillariophyta</taxon>
        <taxon>Bacillariophyceae</taxon>
        <taxon>Bacillariophycidae</taxon>
        <taxon>Naviculales</taxon>
        <taxon>Naviculaceae</taxon>
        <taxon>Fistulifera</taxon>
    </lineage>
</organism>
<feature type="transmembrane region" description="Helical" evidence="1">
    <location>
        <begin position="250"/>
        <end position="270"/>
    </location>
</feature>
<gene>
    <name evidence="2" type="ORF">FisN_20Hh213</name>
</gene>
<dbReference type="OrthoDB" id="196633at2759"/>
<dbReference type="Proteomes" id="UP000198406">
    <property type="component" value="Unassembled WGS sequence"/>
</dbReference>
<reference evidence="2 3" key="1">
    <citation type="journal article" date="2015" name="Plant Cell">
        <title>Oil accumulation by the oleaginous diatom Fistulifera solaris as revealed by the genome and transcriptome.</title>
        <authorList>
            <person name="Tanaka T."/>
            <person name="Maeda Y."/>
            <person name="Veluchamy A."/>
            <person name="Tanaka M."/>
            <person name="Abida H."/>
            <person name="Marechal E."/>
            <person name="Bowler C."/>
            <person name="Muto M."/>
            <person name="Sunaga Y."/>
            <person name="Tanaka M."/>
            <person name="Yoshino T."/>
            <person name="Taniguchi T."/>
            <person name="Fukuda Y."/>
            <person name="Nemoto M."/>
            <person name="Matsumoto M."/>
            <person name="Wong P.S."/>
            <person name="Aburatani S."/>
            <person name="Fujibuchi W."/>
        </authorList>
    </citation>
    <scope>NUCLEOTIDE SEQUENCE [LARGE SCALE GENOMIC DNA]</scope>
    <source>
        <strain evidence="2 3">JPCC DA0580</strain>
    </source>
</reference>
<name>A0A1Z5JK46_FISSO</name>
<feature type="transmembrane region" description="Helical" evidence="1">
    <location>
        <begin position="59"/>
        <end position="78"/>
    </location>
</feature>
<protein>
    <submittedName>
        <fullName evidence="2">Uncharacterized protein</fullName>
    </submittedName>
</protein>
<comment type="caution">
    <text evidence="2">The sequence shown here is derived from an EMBL/GenBank/DDBJ whole genome shotgun (WGS) entry which is preliminary data.</text>
</comment>
<evidence type="ECO:0000256" key="1">
    <source>
        <dbReference type="SAM" id="Phobius"/>
    </source>
</evidence>
<feature type="transmembrane region" description="Helical" evidence="1">
    <location>
        <begin position="130"/>
        <end position="148"/>
    </location>
</feature>
<dbReference type="AlphaFoldDB" id="A0A1Z5JK46"/>
<dbReference type="InterPro" id="IPR021995">
    <property type="entry name" value="DUF3593"/>
</dbReference>
<dbReference type="EMBL" id="BDSP01000076">
    <property type="protein sequence ID" value="GAX14168.1"/>
    <property type="molecule type" value="Genomic_DNA"/>
</dbReference>
<feature type="transmembrane region" description="Helical" evidence="1">
    <location>
        <begin position="218"/>
        <end position="238"/>
    </location>
</feature>
<feature type="transmembrane region" description="Helical" evidence="1">
    <location>
        <begin position="423"/>
        <end position="447"/>
    </location>
</feature>
<dbReference type="PANTHER" id="PTHR33833">
    <property type="entry name" value="NUCLEOLAR-LIKE PROTEIN-RELATED"/>
    <property type="match status" value="1"/>
</dbReference>
<feature type="transmembrane region" description="Helical" evidence="1">
    <location>
        <begin position="160"/>
        <end position="179"/>
    </location>
</feature>
<feature type="transmembrane region" description="Helical" evidence="1">
    <location>
        <begin position="467"/>
        <end position="485"/>
    </location>
</feature>
<sequence>MLLLCALLLATGDAFVVPTTRLLRQTASQRMMFPEMMADFTQAASSSQLLSFTDQGQNLAGIFFQASLLPYLLFLYFLQFRGNRLNDTANLGFQYVLLFVISTIPSGIVSRAVYGTSLANVDYLHGGAESLLTVANVLIVLGLNSAMTQQETNHSKSRNIALAIAAAFTGCLVAGPQLLSDPHTPFLAGIGNLPTEWVQQLPFVFHNEPDNALSIPTWAIHFSSVFEYLFAMNLVWQYAEVTQNEKWKGLTWGMLPLHASGICACTYHFFYNDPSLQFVVTSQAGLTLLGNLTCMIAAFRLARSNGWTVDEINPFPKNPTSPTGLVADGIAAMPLQTKPIEQSNVELAAKLAGATLVSSYLMKYGELGLDVPFTVNPAIATAMIVGIPAITAYQYYRKSSGGEGFKMPSMGDSGLSMQDVKKYGLAGTLAYVLTELAFWIVAFPVAGTALYQSTGHWPDVFNDNTDRAAVLAFIFAGANIARAFVPVRLGAALALAPWVDENILSRMNKSSD</sequence>
<evidence type="ECO:0000313" key="3">
    <source>
        <dbReference type="Proteomes" id="UP000198406"/>
    </source>
</evidence>
<keyword evidence="1" id="KW-0472">Membrane</keyword>
<dbReference type="PANTHER" id="PTHR33833:SF3">
    <property type="entry name" value="YCF49-LIKE PROTEIN"/>
    <property type="match status" value="1"/>
</dbReference>
<proteinExistence type="predicted"/>
<keyword evidence="3" id="KW-1185">Reference proteome</keyword>